<reference evidence="1" key="1">
    <citation type="submission" date="2012-09" db="EMBL/GenBank/DDBJ databases">
        <authorList>
            <person name="Martin A.A."/>
        </authorList>
    </citation>
    <scope>NUCLEOTIDE SEQUENCE</scope>
</reference>
<organism evidence="1 2">
    <name type="scientific">Angiostrongylus cantonensis</name>
    <name type="common">Rat lungworm</name>
    <dbReference type="NCBI Taxonomy" id="6313"/>
    <lineage>
        <taxon>Eukaryota</taxon>
        <taxon>Metazoa</taxon>
        <taxon>Ecdysozoa</taxon>
        <taxon>Nematoda</taxon>
        <taxon>Chromadorea</taxon>
        <taxon>Rhabditida</taxon>
        <taxon>Rhabditina</taxon>
        <taxon>Rhabditomorpha</taxon>
        <taxon>Strongyloidea</taxon>
        <taxon>Metastrongylidae</taxon>
        <taxon>Angiostrongylus</taxon>
    </lineage>
</organism>
<evidence type="ECO:0000313" key="2">
    <source>
        <dbReference type="WBParaSite" id="ACAC_0000564201-mRNA-1"/>
    </source>
</evidence>
<dbReference type="WBParaSite" id="ACAC_0000564201-mRNA-1">
    <property type="protein sequence ID" value="ACAC_0000564201-mRNA-1"/>
    <property type="gene ID" value="ACAC_0000564201"/>
</dbReference>
<keyword evidence="1" id="KW-1185">Reference proteome</keyword>
<reference evidence="2" key="2">
    <citation type="submission" date="2017-02" db="UniProtKB">
        <authorList>
            <consortium name="WormBaseParasite"/>
        </authorList>
    </citation>
    <scope>IDENTIFICATION</scope>
</reference>
<proteinExistence type="predicted"/>
<dbReference type="STRING" id="6313.A0A0K0D6E7"/>
<sequence length="169" mass="19236">MRTSVSREAPVIRARRRRDFSVADLAILENVDDLLRSFKESKDEKSYLTHERSYHPFKDALVNVFPVVSGILGVTSNQGVPECEFSPELIRKYSVFLCQTLRIACSGTNERSCAESVCLCFAALARRIETVEDVGIRRQELQLLFLQMKAWVDESSYSAKELEVMPVII</sequence>
<accession>A0A0K0D6E7</accession>
<dbReference type="AlphaFoldDB" id="A0A0K0D6E7"/>
<dbReference type="Proteomes" id="UP000035642">
    <property type="component" value="Unassembled WGS sequence"/>
</dbReference>
<protein>
    <submittedName>
        <fullName evidence="2">Fungal_trans domain-containing protein</fullName>
    </submittedName>
</protein>
<name>A0A0K0D6E7_ANGCA</name>
<evidence type="ECO:0000313" key="1">
    <source>
        <dbReference type="Proteomes" id="UP000035642"/>
    </source>
</evidence>